<dbReference type="CDD" id="cd00118">
    <property type="entry name" value="LysM"/>
    <property type="match status" value="1"/>
</dbReference>
<dbReference type="RefSeq" id="WP_006982113.1">
    <property type="nucleotide sequence ID" value="NZ_ABVL01000017.1"/>
</dbReference>
<dbReference type="PANTHER" id="PTHR33734:SF22">
    <property type="entry name" value="MEMBRANE-BOUND LYTIC MUREIN TRANSGLYCOSYLASE D"/>
    <property type="match status" value="1"/>
</dbReference>
<protein>
    <submittedName>
        <fullName evidence="2">Peptidoglycan-binding LysM</fullName>
    </submittedName>
</protein>
<accession>B4D7A2</accession>
<proteinExistence type="predicted"/>
<dbReference type="AlphaFoldDB" id="B4D7A2"/>
<name>B4D7A2_9BACT</name>
<evidence type="ECO:0000313" key="3">
    <source>
        <dbReference type="Proteomes" id="UP000005824"/>
    </source>
</evidence>
<keyword evidence="3" id="KW-1185">Reference proteome</keyword>
<dbReference type="InterPro" id="IPR036779">
    <property type="entry name" value="LysM_dom_sf"/>
</dbReference>
<dbReference type="Gene3D" id="3.10.350.10">
    <property type="entry name" value="LysM domain"/>
    <property type="match status" value="1"/>
</dbReference>
<feature type="domain" description="LysM" evidence="1">
    <location>
        <begin position="130"/>
        <end position="174"/>
    </location>
</feature>
<dbReference type="Pfam" id="PF01476">
    <property type="entry name" value="LysM"/>
    <property type="match status" value="1"/>
</dbReference>
<dbReference type="PROSITE" id="PS51782">
    <property type="entry name" value="LYSM"/>
    <property type="match status" value="1"/>
</dbReference>
<dbReference type="STRING" id="497964.CfE428DRAFT_4792"/>
<sequence>MWPLVYILKLSLRWSGSVGYAMAMTPKYAVLALSVAVFASPVLHATSSASLEQEYQQERTIALRDPKVRAAYEEADRKLEAKIIQIDPALADYVHHRGTGPEKPVSTPKPVVARPYTPKKPAATVGGFHTTHTVAKGETLGGIASQYGVSVTALKTANHITDEKKLSIGTVLSVPPKTK</sequence>
<dbReference type="InParanoid" id="B4D7A2"/>
<dbReference type="EMBL" id="ABVL01000017">
    <property type="protein sequence ID" value="EDY17753.1"/>
    <property type="molecule type" value="Genomic_DNA"/>
</dbReference>
<evidence type="ECO:0000313" key="2">
    <source>
        <dbReference type="EMBL" id="EDY17753.1"/>
    </source>
</evidence>
<dbReference type="SUPFAM" id="SSF54106">
    <property type="entry name" value="LysM domain"/>
    <property type="match status" value="1"/>
</dbReference>
<dbReference type="SMART" id="SM00257">
    <property type="entry name" value="LysM"/>
    <property type="match status" value="1"/>
</dbReference>
<dbReference type="PANTHER" id="PTHR33734">
    <property type="entry name" value="LYSM DOMAIN-CONTAINING GPI-ANCHORED PROTEIN 2"/>
    <property type="match status" value="1"/>
</dbReference>
<reference evidence="2 3" key="1">
    <citation type="journal article" date="2011" name="J. Bacteriol.">
        <title>Genome sequence of Chthoniobacter flavus Ellin428, an aerobic heterotrophic soil bacterium.</title>
        <authorList>
            <person name="Kant R."/>
            <person name="van Passel M.W."/>
            <person name="Palva A."/>
            <person name="Lucas S."/>
            <person name="Lapidus A."/>
            <person name="Glavina Del Rio T."/>
            <person name="Dalin E."/>
            <person name="Tice H."/>
            <person name="Bruce D."/>
            <person name="Goodwin L."/>
            <person name="Pitluck S."/>
            <person name="Larimer F.W."/>
            <person name="Land M.L."/>
            <person name="Hauser L."/>
            <person name="Sangwan P."/>
            <person name="de Vos W.M."/>
            <person name="Janssen P.H."/>
            <person name="Smidt H."/>
        </authorList>
    </citation>
    <scope>NUCLEOTIDE SEQUENCE [LARGE SCALE GENOMIC DNA]</scope>
    <source>
        <strain evidence="2 3">Ellin428</strain>
    </source>
</reference>
<evidence type="ECO:0000259" key="1">
    <source>
        <dbReference type="PROSITE" id="PS51782"/>
    </source>
</evidence>
<dbReference type="Proteomes" id="UP000005824">
    <property type="component" value="Unassembled WGS sequence"/>
</dbReference>
<comment type="caution">
    <text evidence="2">The sequence shown here is derived from an EMBL/GenBank/DDBJ whole genome shotgun (WGS) entry which is preliminary data.</text>
</comment>
<dbReference type="InterPro" id="IPR018392">
    <property type="entry name" value="LysM"/>
</dbReference>
<gene>
    <name evidence="2" type="ORF">CfE428DRAFT_4792</name>
</gene>
<organism evidence="2 3">
    <name type="scientific">Chthoniobacter flavus Ellin428</name>
    <dbReference type="NCBI Taxonomy" id="497964"/>
    <lineage>
        <taxon>Bacteria</taxon>
        <taxon>Pseudomonadati</taxon>
        <taxon>Verrucomicrobiota</taxon>
        <taxon>Spartobacteria</taxon>
        <taxon>Chthoniobacterales</taxon>
        <taxon>Chthoniobacteraceae</taxon>
        <taxon>Chthoniobacter</taxon>
    </lineage>
</organism>